<organism evidence="1 2">
    <name type="scientific">Eretmocerus hayati</name>
    <dbReference type="NCBI Taxonomy" id="131215"/>
    <lineage>
        <taxon>Eukaryota</taxon>
        <taxon>Metazoa</taxon>
        <taxon>Ecdysozoa</taxon>
        <taxon>Arthropoda</taxon>
        <taxon>Hexapoda</taxon>
        <taxon>Insecta</taxon>
        <taxon>Pterygota</taxon>
        <taxon>Neoptera</taxon>
        <taxon>Endopterygota</taxon>
        <taxon>Hymenoptera</taxon>
        <taxon>Apocrita</taxon>
        <taxon>Proctotrupomorpha</taxon>
        <taxon>Chalcidoidea</taxon>
        <taxon>Aphelinidae</taxon>
        <taxon>Aphelininae</taxon>
        <taxon>Eretmocerus</taxon>
    </lineage>
</organism>
<gene>
    <name evidence="1" type="ORF">QAD02_021774</name>
</gene>
<evidence type="ECO:0000313" key="1">
    <source>
        <dbReference type="EMBL" id="KAJ8685981.1"/>
    </source>
</evidence>
<sequence length="423" mass="48173">MGDVLDCLACFTVQSVTEALFHDKKDKNLSKRDFEGFLKSDKSKCYTKEDSVWTRAVAYVTGSKTLHHNSLKKYRKRAYVQYRRHQTDLRSFYAILREKEIIEENSSPEQEPVNAVRDCDEIFAEKPAVVSDRITHKLPLVNCNAINCDQIFAEKPVKICDNIFHGIPIAICDQMILEVTSTSSQDKVVLAAKNDERDSRNYTDVILISDEEVSEPDEGNWNNSELSPVLISNNLFISQLDWPNGFPDSKNDIGGICIGMKNFTSLQDTKELDDNVINASALLMADLAKAQELKVLAMETLITSAIFDSDVVKDGWTRWAKNSDLFDHDILLVPIHQNKPSKHWTLLLIVFQKKIMYYFDSLHKDPKLLEIEKICSFLGTMEVIDWAEWSLYIPKDIPEQIEGDDYELNCGVHACGHICIIPA</sequence>
<name>A0ACC2PSQ7_9HYME</name>
<evidence type="ECO:0000313" key="2">
    <source>
        <dbReference type="Proteomes" id="UP001239111"/>
    </source>
</evidence>
<dbReference type="EMBL" id="CM056741">
    <property type="protein sequence ID" value="KAJ8685981.1"/>
    <property type="molecule type" value="Genomic_DNA"/>
</dbReference>
<accession>A0ACC2PSQ7</accession>
<proteinExistence type="predicted"/>
<protein>
    <submittedName>
        <fullName evidence="1">Uncharacterized protein</fullName>
    </submittedName>
</protein>
<comment type="caution">
    <text evidence="1">The sequence shown here is derived from an EMBL/GenBank/DDBJ whole genome shotgun (WGS) entry which is preliminary data.</text>
</comment>
<reference evidence="1" key="1">
    <citation type="submission" date="2023-04" db="EMBL/GenBank/DDBJ databases">
        <title>A chromosome-level genome assembly of the parasitoid wasp Eretmocerus hayati.</title>
        <authorList>
            <person name="Zhong Y."/>
            <person name="Liu S."/>
            <person name="Liu Y."/>
        </authorList>
    </citation>
    <scope>NUCLEOTIDE SEQUENCE</scope>
    <source>
        <strain evidence="1">ZJU_SS_LIU_2023</strain>
    </source>
</reference>
<keyword evidence="2" id="KW-1185">Reference proteome</keyword>
<dbReference type="Proteomes" id="UP001239111">
    <property type="component" value="Chromosome 1"/>
</dbReference>